<gene>
    <name evidence="1" type="ORF">SAMN05216418_2165</name>
</gene>
<organism evidence="1 2">
    <name type="scientific">Microbacterium enclense</name>
    <dbReference type="NCBI Taxonomy" id="993073"/>
    <lineage>
        <taxon>Bacteria</taxon>
        <taxon>Bacillati</taxon>
        <taxon>Actinomycetota</taxon>
        <taxon>Actinomycetes</taxon>
        <taxon>Micrococcales</taxon>
        <taxon>Microbacteriaceae</taxon>
        <taxon>Microbacterium</taxon>
    </lineage>
</organism>
<proteinExistence type="predicted"/>
<evidence type="ECO:0000313" key="1">
    <source>
        <dbReference type="EMBL" id="SDC36475.1"/>
    </source>
</evidence>
<protein>
    <submittedName>
        <fullName evidence="1">Uncharacterized protein</fullName>
    </submittedName>
</protein>
<dbReference type="EMBL" id="FMYG01000004">
    <property type="protein sequence ID" value="SDC36475.1"/>
    <property type="molecule type" value="Genomic_DNA"/>
</dbReference>
<dbReference type="Proteomes" id="UP000183203">
    <property type="component" value="Unassembled WGS sequence"/>
</dbReference>
<name>A0A1G6L176_9MICO</name>
<dbReference type="STRING" id="993073.AS029_09500"/>
<evidence type="ECO:0000313" key="2">
    <source>
        <dbReference type="Proteomes" id="UP000183203"/>
    </source>
</evidence>
<reference evidence="1 2" key="1">
    <citation type="submission" date="2016-09" db="EMBL/GenBank/DDBJ databases">
        <authorList>
            <person name="Capua I."/>
            <person name="De Benedictis P."/>
            <person name="Joannis T."/>
            <person name="Lombin L.H."/>
            <person name="Cattoli G."/>
        </authorList>
    </citation>
    <scope>NUCLEOTIDE SEQUENCE [LARGE SCALE GENOMIC DNA]</scope>
    <source>
        <strain evidence="1 2">NIO-1002</strain>
    </source>
</reference>
<sequence>MLIGEPALGKLVRRAQERLDRPMLCAYGAQGEMSEPRCEIVVTRRTSRAAGHPGFCSHAHSALAQDDQVM</sequence>
<accession>A0A1G6L176</accession>
<dbReference type="AlphaFoldDB" id="A0A1G6L176"/>